<proteinExistence type="predicted"/>
<name>A0A6M2B8Y2_9GAMM</name>
<comment type="caution">
    <text evidence="1">The sequence shown here is derived from an EMBL/GenBank/DDBJ whole genome shotgun (WGS) entry which is preliminary data.</text>
</comment>
<sequence>MYVNLHNLYVLKMNSYYSARQAKSIGKSFTTLFQNLSADGSVKALKFSFVITPLDGKTAYHDDRGAEHSKKVHLALKLFLNHMRVLKYGKCVTGYSWLMCNEKRVNRPYIYMLFYITGSTGADKVAECLRDLWIRSVEKASLKEGWYGYPVVFNYNLELGNKVFCKGNHALLDGNVECQSGSFIFDDLCGGTANFKISSDNPKLFLSYLGSLRLSMRSISGVRAWGCSQLKDKN</sequence>
<dbReference type="EMBL" id="JAADJS010000005">
    <property type="protein sequence ID" value="NGX89435.1"/>
    <property type="molecule type" value="Genomic_DNA"/>
</dbReference>
<accession>A0A6M2B8Y2</accession>
<evidence type="ECO:0000313" key="1">
    <source>
        <dbReference type="EMBL" id="NGX89435.1"/>
    </source>
</evidence>
<evidence type="ECO:0000313" key="2">
    <source>
        <dbReference type="Proteomes" id="UP000476696"/>
    </source>
</evidence>
<dbReference type="Proteomes" id="UP000476696">
    <property type="component" value="Unassembled WGS sequence"/>
</dbReference>
<gene>
    <name evidence="1" type="ORF">GW579_20330</name>
</gene>
<dbReference type="AlphaFoldDB" id="A0A6M2B8Y2"/>
<organism evidence="1 2">
    <name type="scientific">Rahnella contaminans</name>
    <dbReference type="NCBI Taxonomy" id="2703882"/>
    <lineage>
        <taxon>Bacteria</taxon>
        <taxon>Pseudomonadati</taxon>
        <taxon>Pseudomonadota</taxon>
        <taxon>Gammaproteobacteria</taxon>
        <taxon>Enterobacterales</taxon>
        <taxon>Yersiniaceae</taxon>
        <taxon>Rahnella</taxon>
    </lineage>
</organism>
<protein>
    <submittedName>
        <fullName evidence="1">Uncharacterized protein</fullName>
    </submittedName>
</protein>
<keyword evidence="2" id="KW-1185">Reference proteome</keyword>
<reference evidence="1 2" key="1">
    <citation type="submission" date="2020-03" db="EMBL/GenBank/DDBJ databases">
        <title>Rahnella aceri sp. nov., isoated from traditional Jeju Makgeolli.</title>
        <authorList>
            <person name="Kim I.S."/>
            <person name="Jeon D."/>
        </authorList>
    </citation>
    <scope>NUCLEOTIDE SEQUENCE [LARGE SCALE GENOMIC DNA]</scope>
    <source>
        <strain evidence="1 2">Lac-M11</strain>
    </source>
</reference>